<dbReference type="Gene3D" id="2.130.10.10">
    <property type="entry name" value="YVTN repeat-like/Quinoprotein amine dehydrogenase"/>
    <property type="match status" value="1"/>
</dbReference>
<keyword evidence="4 14" id="KW-0812">Transmembrane</keyword>
<keyword evidence="10" id="KW-0325">Glycoprotein</keyword>
<feature type="transmembrane region" description="Helical" evidence="14">
    <location>
        <begin position="553"/>
        <end position="575"/>
    </location>
</feature>
<dbReference type="GO" id="GO:0007411">
    <property type="term" value="P:axon guidance"/>
    <property type="evidence" value="ECO:0007669"/>
    <property type="project" value="TreeGrafter"/>
</dbReference>
<dbReference type="Proteomes" id="UP000653454">
    <property type="component" value="Unassembled WGS sequence"/>
</dbReference>
<feature type="compositionally biased region" description="Polar residues" evidence="13">
    <location>
        <begin position="17"/>
        <end position="27"/>
    </location>
</feature>
<keyword evidence="3" id="KW-0217">Developmental protein</keyword>
<feature type="compositionally biased region" description="Polar residues" evidence="13">
    <location>
        <begin position="772"/>
        <end position="781"/>
    </location>
</feature>
<proteinExistence type="inferred from homology"/>
<keyword evidence="5" id="KW-0221">Differentiation</keyword>
<dbReference type="InterPro" id="IPR002165">
    <property type="entry name" value="Plexin_repeat"/>
</dbReference>
<dbReference type="AlphaFoldDB" id="A0A8S4F9T4"/>
<evidence type="ECO:0000256" key="7">
    <source>
        <dbReference type="ARBA" id="ARBA00022989"/>
    </source>
</evidence>
<evidence type="ECO:0000256" key="1">
    <source>
        <dbReference type="ARBA" id="ARBA00004370"/>
    </source>
</evidence>
<feature type="compositionally biased region" description="Basic and acidic residues" evidence="13">
    <location>
        <begin position="99"/>
        <end position="113"/>
    </location>
</feature>
<keyword evidence="8 14" id="KW-0472">Membrane</keyword>
<dbReference type="GO" id="GO:0071526">
    <property type="term" value="P:semaphorin-plexin signaling pathway"/>
    <property type="evidence" value="ECO:0007669"/>
    <property type="project" value="TreeGrafter"/>
</dbReference>
<dbReference type="InterPro" id="IPR001627">
    <property type="entry name" value="Semap_dom"/>
</dbReference>
<dbReference type="PANTHER" id="PTHR11036:SF127">
    <property type="entry name" value="SEMAPHORIN-1A"/>
    <property type="match status" value="1"/>
</dbReference>
<dbReference type="InterPro" id="IPR036352">
    <property type="entry name" value="Semap_dom_sf"/>
</dbReference>
<dbReference type="Gene3D" id="3.30.1680.10">
    <property type="entry name" value="ligand-binding face of the semaphorins, domain 2"/>
    <property type="match status" value="1"/>
</dbReference>
<dbReference type="InterPro" id="IPR016201">
    <property type="entry name" value="PSI"/>
</dbReference>
<accession>A0A8S4F9T4</accession>
<evidence type="ECO:0000256" key="4">
    <source>
        <dbReference type="ARBA" id="ARBA00022692"/>
    </source>
</evidence>
<evidence type="ECO:0000313" key="17">
    <source>
        <dbReference type="Proteomes" id="UP000653454"/>
    </source>
</evidence>
<evidence type="ECO:0000256" key="10">
    <source>
        <dbReference type="ARBA" id="ARBA00023180"/>
    </source>
</evidence>
<dbReference type="InterPro" id="IPR015943">
    <property type="entry name" value="WD40/YVTN_repeat-like_dom_sf"/>
</dbReference>
<keyword evidence="7 14" id="KW-1133">Transmembrane helix</keyword>
<reference evidence="16" key="1">
    <citation type="submission" date="2020-11" db="EMBL/GenBank/DDBJ databases">
        <authorList>
            <person name="Whiteford S."/>
        </authorList>
    </citation>
    <scope>NUCLEOTIDE SEQUENCE</scope>
</reference>
<dbReference type="SUPFAM" id="SSF103575">
    <property type="entry name" value="Plexin repeat"/>
    <property type="match status" value="1"/>
</dbReference>
<evidence type="ECO:0000256" key="14">
    <source>
        <dbReference type="SAM" id="Phobius"/>
    </source>
</evidence>
<comment type="subcellular location">
    <subcellularLocation>
        <location evidence="1">Membrane</location>
    </subcellularLocation>
</comment>
<dbReference type="FunFam" id="3.30.1680.10:FF:000016">
    <property type="entry name" value="Putative Semaphorin-6B"/>
    <property type="match status" value="1"/>
</dbReference>
<dbReference type="SUPFAM" id="SSF101912">
    <property type="entry name" value="Sema domain"/>
    <property type="match status" value="1"/>
</dbReference>
<gene>
    <name evidence="16" type="ORF">PLXY2_LOCUS8002</name>
</gene>
<feature type="compositionally biased region" description="Basic and acidic residues" evidence="13">
    <location>
        <begin position="32"/>
        <end position="48"/>
    </location>
</feature>
<evidence type="ECO:0000256" key="12">
    <source>
        <dbReference type="PROSITE-ProRule" id="PRU00352"/>
    </source>
</evidence>
<evidence type="ECO:0000256" key="8">
    <source>
        <dbReference type="ARBA" id="ARBA00023136"/>
    </source>
</evidence>
<evidence type="ECO:0000256" key="2">
    <source>
        <dbReference type="ARBA" id="ARBA00009492"/>
    </source>
</evidence>
<feature type="domain" description="Sema" evidence="15">
    <location>
        <begin position="1"/>
        <end position="435"/>
    </location>
</feature>
<sequence>MFVETKAERSEAERSVSPHSANNNNVKTLVPKPKDRCDDEQSEEERYQNLKIGATTSKARRSVLGAHVRRNKAERSEAERSVSPHSANNNNNIKTLVPKPKDRCDDEQSEEERVRRGAVLGTVGRLQRDGAIIYRQPLQTESYDSMTLNAPDFVNSLVHGNFVYFFFRETAVEYINCGKSVFSRVARVCRDDRGGPHRFKSRWTSFLKSRLNCSVAGDFPFYFNEIQSTSELIEGVYGGLNAQLIYGTFTTPPNSISGSAVCAFSMQDIADTFEGTFKEQSAINSNWLPVNSAKVPEPRPGTCHNDSRTLPDQTLNFIKTHALMDESVPAFFGEPIVIRTSFHYRFTQIAVDPQVKTPGGKAYDVLFIGTDNGKIIKAINAASYDSNKRAAPVVIEELQAFAAGSPVRALRVARAGRDAARLIAVSDRAVLSLRLHRCSSDKISSCSECVALQDPYCAWDKQAGRCRAYSHGVSRWLDENSFYQSVSTGTHPACPHSKDAGAVGGLSSGLYDDARGEPKGEVINIVQDKDGKNNGPKVLAADPPPAAYSVETLALAVAAGALAALGAGFAAGYICGRKCKKDEDDNMPYPDTEYEYFEQRQNINRIQAEPKLLQQVEEVTYAEPVLAPQPKPASPRATLRKHPPYHPHHETLFQFQPDSYRRDNFGTLRSHQVNGDGYRRGNDNGFSTTRSVKKVVAAQQRFGFSVGERRRVVVVAVAAVVVAVAVGRAPPHPAAARAAALRLHLPQLARRPATPLRVNSPRNALNEPSLMRSKQMNFTTD</sequence>
<feature type="transmembrane region" description="Helical" evidence="14">
    <location>
        <begin position="711"/>
        <end position="729"/>
    </location>
</feature>
<feature type="compositionally biased region" description="Polar residues" evidence="13">
    <location>
        <begin position="83"/>
        <end position="94"/>
    </location>
</feature>
<keyword evidence="9" id="KW-1015">Disulfide bond</keyword>
<keyword evidence="17" id="KW-1185">Reference proteome</keyword>
<feature type="region of interest" description="Disordered" evidence="13">
    <location>
        <begin position="1"/>
        <end position="113"/>
    </location>
</feature>
<comment type="caution">
    <text evidence="12">Lacks conserved residue(s) required for the propagation of feature annotation.</text>
</comment>
<dbReference type="Pfam" id="PF01403">
    <property type="entry name" value="Sema"/>
    <property type="match status" value="1"/>
</dbReference>
<dbReference type="InterPro" id="IPR027231">
    <property type="entry name" value="Semaphorin"/>
</dbReference>
<dbReference type="PROSITE" id="PS51004">
    <property type="entry name" value="SEMA"/>
    <property type="match status" value="1"/>
</dbReference>
<evidence type="ECO:0000256" key="6">
    <source>
        <dbReference type="ARBA" id="ARBA00022902"/>
    </source>
</evidence>
<dbReference type="PANTHER" id="PTHR11036">
    <property type="entry name" value="SEMAPHORIN"/>
    <property type="match status" value="1"/>
</dbReference>
<keyword evidence="6" id="KW-0524">Neurogenesis</keyword>
<dbReference type="EMBL" id="CAJHNJ030000029">
    <property type="protein sequence ID" value="CAG9123562.1"/>
    <property type="molecule type" value="Genomic_DNA"/>
</dbReference>
<comment type="caution">
    <text evidence="16">The sequence shown here is derived from an EMBL/GenBank/DDBJ whole genome shotgun (WGS) entry which is preliminary data.</text>
</comment>
<name>A0A8S4F9T4_PLUXY</name>
<dbReference type="GO" id="GO:0045499">
    <property type="term" value="F:chemorepellent activity"/>
    <property type="evidence" value="ECO:0007669"/>
    <property type="project" value="TreeGrafter"/>
</dbReference>
<protein>
    <recommendedName>
        <fullName evidence="11">Semaphorin-1A</fullName>
    </recommendedName>
</protein>
<dbReference type="Pfam" id="PF01437">
    <property type="entry name" value="PSI"/>
    <property type="match status" value="1"/>
</dbReference>
<feature type="region of interest" description="Disordered" evidence="13">
    <location>
        <begin position="752"/>
        <end position="781"/>
    </location>
</feature>
<evidence type="ECO:0000256" key="9">
    <source>
        <dbReference type="ARBA" id="ARBA00023157"/>
    </source>
</evidence>
<evidence type="ECO:0000256" key="11">
    <source>
        <dbReference type="ARBA" id="ARBA00074143"/>
    </source>
</evidence>
<dbReference type="SMART" id="SM00423">
    <property type="entry name" value="PSI"/>
    <property type="match status" value="1"/>
</dbReference>
<evidence type="ECO:0000256" key="13">
    <source>
        <dbReference type="SAM" id="MobiDB-lite"/>
    </source>
</evidence>
<evidence type="ECO:0000256" key="3">
    <source>
        <dbReference type="ARBA" id="ARBA00022473"/>
    </source>
</evidence>
<organism evidence="16 17">
    <name type="scientific">Plutella xylostella</name>
    <name type="common">Diamondback moth</name>
    <name type="synonym">Plutella maculipennis</name>
    <dbReference type="NCBI Taxonomy" id="51655"/>
    <lineage>
        <taxon>Eukaryota</taxon>
        <taxon>Metazoa</taxon>
        <taxon>Ecdysozoa</taxon>
        <taxon>Arthropoda</taxon>
        <taxon>Hexapoda</taxon>
        <taxon>Insecta</taxon>
        <taxon>Pterygota</taxon>
        <taxon>Neoptera</taxon>
        <taxon>Endopterygota</taxon>
        <taxon>Lepidoptera</taxon>
        <taxon>Glossata</taxon>
        <taxon>Ditrysia</taxon>
        <taxon>Yponomeutoidea</taxon>
        <taxon>Plutellidae</taxon>
        <taxon>Plutella</taxon>
    </lineage>
</organism>
<evidence type="ECO:0000259" key="15">
    <source>
        <dbReference type="PROSITE" id="PS51004"/>
    </source>
</evidence>
<dbReference type="GO" id="GO:0030335">
    <property type="term" value="P:positive regulation of cell migration"/>
    <property type="evidence" value="ECO:0007669"/>
    <property type="project" value="TreeGrafter"/>
</dbReference>
<feature type="compositionally biased region" description="Basic and acidic residues" evidence="13">
    <location>
        <begin position="1"/>
        <end position="16"/>
    </location>
</feature>
<dbReference type="SMART" id="SM00630">
    <property type="entry name" value="Sema"/>
    <property type="match status" value="1"/>
</dbReference>
<evidence type="ECO:0000313" key="16">
    <source>
        <dbReference type="EMBL" id="CAG9123562.1"/>
    </source>
</evidence>
<feature type="compositionally biased region" description="Basic and acidic residues" evidence="13">
    <location>
        <begin position="71"/>
        <end position="82"/>
    </location>
</feature>
<dbReference type="GO" id="GO:0030215">
    <property type="term" value="F:semaphorin receptor binding"/>
    <property type="evidence" value="ECO:0007669"/>
    <property type="project" value="InterPro"/>
</dbReference>
<comment type="similarity">
    <text evidence="2">Belongs to the semaphorin family.</text>
</comment>
<evidence type="ECO:0000256" key="5">
    <source>
        <dbReference type="ARBA" id="ARBA00022782"/>
    </source>
</evidence>
<dbReference type="GO" id="GO:0005886">
    <property type="term" value="C:plasma membrane"/>
    <property type="evidence" value="ECO:0007669"/>
    <property type="project" value="TreeGrafter"/>
</dbReference>